<dbReference type="GO" id="GO:0016559">
    <property type="term" value="P:peroxisome fission"/>
    <property type="evidence" value="ECO:0007669"/>
    <property type="project" value="InterPro"/>
</dbReference>
<gene>
    <name evidence="4" type="ORF">BN1211_2301</name>
    <name evidence="5" type="ORF">CYBJADRAFT_174277</name>
</gene>
<reference evidence="5 7" key="3">
    <citation type="journal article" date="2016" name="Proc. Natl. Acad. Sci. U.S.A.">
        <title>Comparative genomics of biotechnologically important yeasts.</title>
        <authorList>
            <person name="Riley R."/>
            <person name="Haridas S."/>
            <person name="Wolfe K.H."/>
            <person name="Lopes M.R."/>
            <person name="Hittinger C.T."/>
            <person name="Goeker M."/>
            <person name="Salamov A.A."/>
            <person name="Wisecaver J.H."/>
            <person name="Long T.M."/>
            <person name="Calvey C.H."/>
            <person name="Aerts A.L."/>
            <person name="Barry K.W."/>
            <person name="Choi C."/>
            <person name="Clum A."/>
            <person name="Coughlan A.Y."/>
            <person name="Deshpande S."/>
            <person name="Douglass A.P."/>
            <person name="Hanson S.J."/>
            <person name="Klenk H.-P."/>
            <person name="LaButti K.M."/>
            <person name="Lapidus A."/>
            <person name="Lindquist E.A."/>
            <person name="Lipzen A.M."/>
            <person name="Meier-Kolthoff J.P."/>
            <person name="Ohm R.A."/>
            <person name="Otillar R.P."/>
            <person name="Pangilinan J.L."/>
            <person name="Peng Y."/>
            <person name="Rokas A."/>
            <person name="Rosa C.A."/>
            <person name="Scheuner C."/>
            <person name="Sibirny A.A."/>
            <person name="Slot J.C."/>
            <person name="Stielow J.B."/>
            <person name="Sun H."/>
            <person name="Kurtzman C.P."/>
            <person name="Blackwell M."/>
            <person name="Grigoriev I.V."/>
            <person name="Jeffries T.W."/>
        </authorList>
    </citation>
    <scope>NUCLEOTIDE SEQUENCE [LARGE SCALE GENOMIC DNA]</scope>
    <source>
        <strain evidence="7">ATCC 18201 / CBS 1600 / BCRC 20928 / JCM 3617 / NBRC 0987 / NRRL Y-1542</strain>
        <strain evidence="5">NRRL Y-1542</strain>
    </source>
</reference>
<evidence type="ECO:0000256" key="1">
    <source>
        <dbReference type="ARBA" id="ARBA00023136"/>
    </source>
</evidence>
<dbReference type="STRING" id="983966.A0A0H5C313"/>
<protein>
    <submittedName>
        <fullName evidence="4">Uncharacterized protein</fullName>
    </submittedName>
</protein>
<organism evidence="4 6">
    <name type="scientific">Cyberlindnera jadinii (strain ATCC 18201 / CBS 1600 / BCRC 20928 / JCM 3617 / NBRC 0987 / NRRL Y-1542)</name>
    <name type="common">Torula yeast</name>
    <name type="synonym">Candida utilis</name>
    <dbReference type="NCBI Taxonomy" id="983966"/>
    <lineage>
        <taxon>Eukaryota</taxon>
        <taxon>Fungi</taxon>
        <taxon>Dikarya</taxon>
        <taxon>Ascomycota</taxon>
        <taxon>Saccharomycotina</taxon>
        <taxon>Saccharomycetes</taxon>
        <taxon>Phaffomycetales</taxon>
        <taxon>Phaffomycetaceae</taxon>
        <taxon>Cyberlindnera</taxon>
    </lineage>
</organism>
<dbReference type="Pfam" id="PF05648">
    <property type="entry name" value="PEX11"/>
    <property type="match status" value="1"/>
</dbReference>
<dbReference type="EMBL" id="KV453935">
    <property type="protein sequence ID" value="ODV72420.1"/>
    <property type="molecule type" value="Genomic_DNA"/>
</dbReference>
<accession>A0A0H5C313</accession>
<keyword evidence="7" id="KW-1185">Reference proteome</keyword>
<dbReference type="AlphaFoldDB" id="A0A0H5C313"/>
<dbReference type="EMBL" id="CDQK01000002">
    <property type="protein sequence ID" value="CEP22037.1"/>
    <property type="molecule type" value="Genomic_DNA"/>
</dbReference>
<keyword evidence="1" id="KW-0472">Membrane</keyword>
<dbReference type="OMA" id="FISAGMS"/>
<evidence type="ECO:0000313" key="4">
    <source>
        <dbReference type="EMBL" id="CEP22037.1"/>
    </source>
</evidence>
<proteinExistence type="predicted"/>
<dbReference type="OrthoDB" id="4063222at2759"/>
<dbReference type="Proteomes" id="UP000038830">
    <property type="component" value="Unassembled WGS sequence"/>
</dbReference>
<keyword evidence="2" id="KW-0576">Peroxisome</keyword>
<evidence type="ECO:0000256" key="3">
    <source>
        <dbReference type="ARBA" id="ARBA00046271"/>
    </source>
</evidence>
<reference evidence="4" key="1">
    <citation type="submission" date="2014-12" db="EMBL/GenBank/DDBJ databases">
        <authorList>
            <person name="Jaenicke S."/>
        </authorList>
    </citation>
    <scope>NUCLEOTIDE SEQUENCE [LARGE SCALE GENOMIC DNA]</scope>
    <source>
        <strain evidence="4">CBS1600</strain>
    </source>
</reference>
<accession>A0A1E4RYU4</accession>
<evidence type="ECO:0000256" key="2">
    <source>
        <dbReference type="ARBA" id="ARBA00023140"/>
    </source>
</evidence>
<evidence type="ECO:0000313" key="6">
    <source>
        <dbReference type="Proteomes" id="UP000038830"/>
    </source>
</evidence>
<name>A0A0H5C313_CYBJN</name>
<dbReference type="InterPro" id="IPR008733">
    <property type="entry name" value="PEX11"/>
</dbReference>
<dbReference type="GeneID" id="30990955"/>
<reference evidence="6" key="2">
    <citation type="journal article" date="2015" name="J. Biotechnol.">
        <title>The structure of the Cyberlindnera jadinii genome and its relation to Candida utilis analyzed by the occurrence of single nucleotide polymorphisms.</title>
        <authorList>
            <person name="Rupp O."/>
            <person name="Brinkrolf K."/>
            <person name="Buerth C."/>
            <person name="Kunigo M."/>
            <person name="Schneider J."/>
            <person name="Jaenicke S."/>
            <person name="Goesmann A."/>
            <person name="Puehler A."/>
            <person name="Jaeger K.-E."/>
            <person name="Ernst J.F."/>
        </authorList>
    </citation>
    <scope>NUCLEOTIDE SEQUENCE [LARGE SCALE GENOMIC DNA]</scope>
    <source>
        <strain evidence="6">ATCC 18201 / CBS 1600 / BCRC 20928 / JCM 3617 / NBRC 0987 / NRRL Y-1542</strain>
    </source>
</reference>
<comment type="subcellular location">
    <subcellularLocation>
        <location evidence="3">Peroxisome membrane</location>
    </subcellularLocation>
</comment>
<dbReference type="RefSeq" id="XP_020069459.1">
    <property type="nucleotide sequence ID" value="XM_020216559.1"/>
</dbReference>
<dbReference type="GO" id="GO:0005778">
    <property type="term" value="C:peroxisomal membrane"/>
    <property type="evidence" value="ECO:0007669"/>
    <property type="project" value="UniProtKB-SubCell"/>
</dbReference>
<evidence type="ECO:0000313" key="5">
    <source>
        <dbReference type="EMBL" id="ODV72420.1"/>
    </source>
</evidence>
<evidence type="ECO:0000313" key="7">
    <source>
        <dbReference type="Proteomes" id="UP000094389"/>
    </source>
</evidence>
<sequence>MSMTGKQIDSMISEVVSIQANQQLLMRSPSVQFARCCNTTKDVSLQLPVPDTVGRGRSSHQLIRSMLYMGQLIRGNKQEQKKSDFLVELLETVTSLLDNLYLVTKFGIGKQSKWLQNISLHASKVWFVTLILSLRKIILNLLRLVRLKASVSMELAKCQMCAPSNKLRDLIIQRYRDEIDGVSKDINYELLELLGTLIDLGFVSIELFRWRVHPALEKLMGAISALMSIHRLTRR</sequence>
<dbReference type="Proteomes" id="UP000094389">
    <property type="component" value="Unassembled WGS sequence"/>
</dbReference>